<protein>
    <submittedName>
        <fullName evidence="2">Uncharacterized protein</fullName>
    </submittedName>
</protein>
<keyword evidence="1" id="KW-1133">Transmembrane helix</keyword>
<keyword evidence="1" id="KW-0472">Membrane</keyword>
<evidence type="ECO:0000313" key="2">
    <source>
        <dbReference type="EMBL" id="PPK87653.1"/>
    </source>
</evidence>
<feature type="transmembrane region" description="Helical" evidence="1">
    <location>
        <begin position="21"/>
        <end position="38"/>
    </location>
</feature>
<organism evidence="2 3">
    <name type="scientific">Neolewinella xylanilytica</name>
    <dbReference type="NCBI Taxonomy" id="1514080"/>
    <lineage>
        <taxon>Bacteria</taxon>
        <taxon>Pseudomonadati</taxon>
        <taxon>Bacteroidota</taxon>
        <taxon>Saprospiria</taxon>
        <taxon>Saprospirales</taxon>
        <taxon>Lewinellaceae</taxon>
        <taxon>Neolewinella</taxon>
    </lineage>
</organism>
<dbReference type="EMBL" id="PTJC01000005">
    <property type="protein sequence ID" value="PPK87653.1"/>
    <property type="molecule type" value="Genomic_DNA"/>
</dbReference>
<keyword evidence="1" id="KW-0812">Transmembrane</keyword>
<dbReference type="Proteomes" id="UP000237662">
    <property type="component" value="Unassembled WGS sequence"/>
</dbReference>
<evidence type="ECO:0000313" key="3">
    <source>
        <dbReference type="Proteomes" id="UP000237662"/>
    </source>
</evidence>
<dbReference type="RefSeq" id="WP_104418251.1">
    <property type="nucleotide sequence ID" value="NZ_PTJC01000005.1"/>
</dbReference>
<comment type="caution">
    <text evidence="2">The sequence shown here is derived from an EMBL/GenBank/DDBJ whole genome shotgun (WGS) entry which is preliminary data.</text>
</comment>
<name>A0A2S6I833_9BACT</name>
<dbReference type="AlphaFoldDB" id="A0A2S6I833"/>
<feature type="transmembrane region" description="Helical" evidence="1">
    <location>
        <begin position="44"/>
        <end position="60"/>
    </location>
</feature>
<keyword evidence="3" id="KW-1185">Reference proteome</keyword>
<sequence>MHYIQEYKLQDAQSNLRAFSWLNFLLAFCILAPDFFALRLDAHAAVLLIQGGVLLGYLRWRQFQTKTVTTGIFVLILLTTVHEVSLWVSQLDGVINGGEIGGKGAPFAFLFQSPPYLYPLIRIGSLLLFFPIFRTFGFAAWDGHPDRTAPWR</sequence>
<dbReference type="OrthoDB" id="1494393at2"/>
<proteinExistence type="predicted"/>
<evidence type="ECO:0000256" key="1">
    <source>
        <dbReference type="SAM" id="Phobius"/>
    </source>
</evidence>
<feature type="transmembrane region" description="Helical" evidence="1">
    <location>
        <begin position="116"/>
        <end position="133"/>
    </location>
</feature>
<reference evidence="2 3" key="1">
    <citation type="submission" date="2018-02" db="EMBL/GenBank/DDBJ databases">
        <title>Genomic Encyclopedia of Archaeal and Bacterial Type Strains, Phase II (KMG-II): from individual species to whole genera.</title>
        <authorList>
            <person name="Goeker M."/>
        </authorList>
    </citation>
    <scope>NUCLEOTIDE SEQUENCE [LARGE SCALE GENOMIC DNA]</scope>
    <source>
        <strain evidence="2 3">DSM 29526</strain>
    </source>
</reference>
<feature type="transmembrane region" description="Helical" evidence="1">
    <location>
        <begin position="67"/>
        <end position="88"/>
    </location>
</feature>
<gene>
    <name evidence="2" type="ORF">CLV84_0601</name>
</gene>
<accession>A0A2S6I833</accession>